<protein>
    <submittedName>
        <fullName evidence="2">Uncharacterized protein</fullName>
    </submittedName>
</protein>
<sequence length="149" mass="17145">MEENWENRKDHSIITAALIFLLLAIVFGLIVSRQIYIGKFILPFYLLVTGTFLFATSLETENNIGEWIASFSWTLNMFGLVLFYQYGTGDWESWVYAWTLIFPAGPGLGQLSYGAVKARKDPFERGKILVQIGFGLFFLIFIVFKLFFQ</sequence>
<dbReference type="OrthoDB" id="137529at2157"/>
<feature type="transmembrane region" description="Helical" evidence="1">
    <location>
        <begin position="36"/>
        <end position="55"/>
    </location>
</feature>
<gene>
    <name evidence="2" type="ORF">MSHOH_3753</name>
</gene>
<name>A0A0E3SGI1_9EURY</name>
<organism evidence="2 3">
    <name type="scientific">Methanosarcina horonobensis HB-1 = JCM 15518</name>
    <dbReference type="NCBI Taxonomy" id="1434110"/>
    <lineage>
        <taxon>Archaea</taxon>
        <taxon>Methanobacteriati</taxon>
        <taxon>Methanobacteriota</taxon>
        <taxon>Stenosarchaea group</taxon>
        <taxon>Methanomicrobia</taxon>
        <taxon>Methanosarcinales</taxon>
        <taxon>Methanosarcinaceae</taxon>
        <taxon>Methanosarcina</taxon>
    </lineage>
</organism>
<reference evidence="2 3" key="1">
    <citation type="submission" date="2014-07" db="EMBL/GenBank/DDBJ databases">
        <title>Methanogenic archaea and the global carbon cycle.</title>
        <authorList>
            <person name="Henriksen J.R."/>
            <person name="Luke J."/>
            <person name="Reinhart S."/>
            <person name="Benedict M.N."/>
            <person name="Youngblut N.D."/>
            <person name="Metcalf M.E."/>
            <person name="Whitaker R.J."/>
            <person name="Metcalf W.W."/>
        </authorList>
    </citation>
    <scope>NUCLEOTIDE SEQUENCE [LARGE SCALE GENOMIC DNA]</scope>
    <source>
        <strain evidence="2 3">HB-1</strain>
    </source>
</reference>
<proteinExistence type="predicted"/>
<dbReference type="KEGG" id="mhor:MSHOH_3753"/>
<keyword evidence="3" id="KW-1185">Reference proteome</keyword>
<dbReference type="RefSeq" id="WP_048142331.1">
    <property type="nucleotide sequence ID" value="NZ_CP009516.1"/>
</dbReference>
<evidence type="ECO:0000313" key="3">
    <source>
        <dbReference type="Proteomes" id="UP000033101"/>
    </source>
</evidence>
<feature type="transmembrane region" description="Helical" evidence="1">
    <location>
        <begin position="128"/>
        <end position="148"/>
    </location>
</feature>
<dbReference type="PATRIC" id="fig|1434110.4.peg.4798"/>
<dbReference type="EMBL" id="CP009516">
    <property type="protein sequence ID" value="AKB80236.1"/>
    <property type="molecule type" value="Genomic_DNA"/>
</dbReference>
<evidence type="ECO:0000313" key="2">
    <source>
        <dbReference type="EMBL" id="AKB80236.1"/>
    </source>
</evidence>
<evidence type="ECO:0000256" key="1">
    <source>
        <dbReference type="SAM" id="Phobius"/>
    </source>
</evidence>
<feature type="transmembrane region" description="Helical" evidence="1">
    <location>
        <begin position="12"/>
        <end position="30"/>
    </location>
</feature>
<dbReference type="GeneID" id="24833111"/>
<feature type="transmembrane region" description="Helical" evidence="1">
    <location>
        <begin position="67"/>
        <end position="87"/>
    </location>
</feature>
<keyword evidence="1" id="KW-0812">Transmembrane</keyword>
<feature type="transmembrane region" description="Helical" evidence="1">
    <location>
        <begin position="93"/>
        <end position="116"/>
    </location>
</feature>
<keyword evidence="1" id="KW-1133">Transmembrane helix</keyword>
<dbReference type="Proteomes" id="UP000033101">
    <property type="component" value="Chromosome"/>
</dbReference>
<dbReference type="AlphaFoldDB" id="A0A0E3SGI1"/>
<keyword evidence="1" id="KW-0472">Membrane</keyword>
<dbReference type="HOGENOM" id="CLU_1700265_0_0_2"/>
<accession>A0A0E3SGI1</accession>